<dbReference type="Gene3D" id="1.10.1060.10">
    <property type="entry name" value="Alpha-helical ferredoxin"/>
    <property type="match status" value="1"/>
</dbReference>
<dbReference type="Proteomes" id="UP000809273">
    <property type="component" value="Unassembled WGS sequence"/>
</dbReference>
<dbReference type="InterPro" id="IPR004017">
    <property type="entry name" value="Cys_rich_dom"/>
</dbReference>
<feature type="domain" description="4Fe-4S ferredoxin-type" evidence="6">
    <location>
        <begin position="3"/>
        <end position="30"/>
    </location>
</feature>
<feature type="domain" description="4Fe-4S ferredoxin-type" evidence="6">
    <location>
        <begin position="50"/>
        <end position="79"/>
    </location>
</feature>
<dbReference type="InterPro" id="IPR017753">
    <property type="entry name" value="G3P_DH_GlpC_su"/>
</dbReference>
<protein>
    <submittedName>
        <fullName evidence="7">Anaerobic glycerol-3-phosphate dehydrogenase subunit C</fullName>
    </submittedName>
</protein>
<evidence type="ECO:0000259" key="6">
    <source>
        <dbReference type="PROSITE" id="PS51379"/>
    </source>
</evidence>
<dbReference type="GO" id="GO:0046872">
    <property type="term" value="F:metal ion binding"/>
    <property type="evidence" value="ECO:0007669"/>
    <property type="project" value="UniProtKB-KW"/>
</dbReference>
<dbReference type="SUPFAM" id="SSF46548">
    <property type="entry name" value="alpha-helical ferredoxin"/>
    <property type="match status" value="1"/>
</dbReference>
<dbReference type="AlphaFoldDB" id="A0A9D8KDG9"/>
<keyword evidence="2" id="KW-0479">Metal-binding</keyword>
<dbReference type="GO" id="GO:0009331">
    <property type="term" value="C:glycerol-3-phosphate dehydrogenase (FAD) complex"/>
    <property type="evidence" value="ECO:0007669"/>
    <property type="project" value="InterPro"/>
</dbReference>
<evidence type="ECO:0000256" key="5">
    <source>
        <dbReference type="ARBA" id="ARBA00023014"/>
    </source>
</evidence>
<dbReference type="InterPro" id="IPR017896">
    <property type="entry name" value="4Fe4S_Fe-S-bd"/>
</dbReference>
<dbReference type="GO" id="GO:0016020">
    <property type="term" value="C:membrane"/>
    <property type="evidence" value="ECO:0007669"/>
    <property type="project" value="InterPro"/>
</dbReference>
<dbReference type="PROSITE" id="PS00198">
    <property type="entry name" value="4FE4S_FER_1"/>
    <property type="match status" value="1"/>
</dbReference>
<name>A0A9D8KDG9_9DELT</name>
<sequence>MRKDIHYPADQCVKCTICVEHCPVVKVTDKFLGPKQVGPDFQRFRSDGETPHDISLEYCTGCRICDVVCPSGVNISELNTKAKIALKKEKGISIRDRLLSHAYMFGHLGSIAAPATNTFMKSKALRWISEKLLHLEKDLRYPSYTSEPFERWIEKYSFQSEKKVAYFYGCFTNFNDPDLGKAVVKVLERNGYQAVFPKQNCCGLPLLGNGDIREARKLAMENLEGLFKAADQGLKIIYSSTSCGMMIRDDYATYLDLQEAERLSEHLVEVSEFLWGLYEAGELDTDFQEINMVLPYHIPCHLRSLGIGFPSIDLMGLVPGLEVDELGTYCCGLAGTYGFKEEKSDIANAIGGELAELLLKSDAEFAASDCEACRMQIENLSNKKAVHPIKIILRAYGLDKKEDEDEDED</sequence>
<dbReference type="InterPro" id="IPR017900">
    <property type="entry name" value="4Fe4S_Fe_S_CS"/>
</dbReference>
<evidence type="ECO:0000256" key="4">
    <source>
        <dbReference type="ARBA" id="ARBA00023004"/>
    </source>
</evidence>
<proteinExistence type="predicted"/>
<dbReference type="EMBL" id="JAFGIX010000011">
    <property type="protein sequence ID" value="MBN1572082.1"/>
    <property type="molecule type" value="Genomic_DNA"/>
</dbReference>
<keyword evidence="1" id="KW-0004">4Fe-4S</keyword>
<dbReference type="NCBIfam" id="NF008369">
    <property type="entry name" value="PRK11168.1"/>
    <property type="match status" value="1"/>
</dbReference>
<reference evidence="7" key="2">
    <citation type="submission" date="2021-01" db="EMBL/GenBank/DDBJ databases">
        <authorList>
            <person name="Hahn C.R."/>
            <person name="Youssef N.H."/>
            <person name="Elshahed M."/>
        </authorList>
    </citation>
    <scope>NUCLEOTIDE SEQUENCE</scope>
    <source>
        <strain evidence="7">Zod_Metabat.24</strain>
    </source>
</reference>
<dbReference type="Pfam" id="PF13183">
    <property type="entry name" value="Fer4_8"/>
    <property type="match status" value="1"/>
</dbReference>
<gene>
    <name evidence="7" type="ORF">JW984_02680</name>
</gene>
<dbReference type="PROSITE" id="PS51379">
    <property type="entry name" value="4FE4S_FER_2"/>
    <property type="match status" value="2"/>
</dbReference>
<evidence type="ECO:0000313" key="7">
    <source>
        <dbReference type="EMBL" id="MBN1572082.1"/>
    </source>
</evidence>
<dbReference type="PANTHER" id="PTHR32479:SF19">
    <property type="entry name" value="ANAEROBIC GLYCEROL-3-PHOSPHATE DEHYDROGENASE SUBUNIT C"/>
    <property type="match status" value="1"/>
</dbReference>
<keyword evidence="4" id="KW-0408">Iron</keyword>
<dbReference type="InterPro" id="IPR009051">
    <property type="entry name" value="Helical_ferredxn"/>
</dbReference>
<dbReference type="NCBIfam" id="TIGR03379">
    <property type="entry name" value="glycerol3P_GlpC"/>
    <property type="match status" value="1"/>
</dbReference>
<dbReference type="GO" id="GO:0051539">
    <property type="term" value="F:4 iron, 4 sulfur cluster binding"/>
    <property type="evidence" value="ECO:0007669"/>
    <property type="project" value="UniProtKB-KW"/>
</dbReference>
<keyword evidence="5" id="KW-0411">Iron-sulfur</keyword>
<keyword evidence="3" id="KW-0677">Repeat</keyword>
<organism evidence="7 8">
    <name type="scientific">Candidatus Zymogenus saltonus</name>
    <dbReference type="NCBI Taxonomy" id="2844893"/>
    <lineage>
        <taxon>Bacteria</taxon>
        <taxon>Deltaproteobacteria</taxon>
        <taxon>Candidatus Zymogenia</taxon>
        <taxon>Candidatus Zymogeniales</taxon>
        <taxon>Candidatus Zymogenaceae</taxon>
        <taxon>Candidatus Zymogenus</taxon>
    </lineage>
</organism>
<dbReference type="GO" id="GO:0016491">
    <property type="term" value="F:oxidoreductase activity"/>
    <property type="evidence" value="ECO:0007669"/>
    <property type="project" value="UniProtKB-ARBA"/>
</dbReference>
<reference evidence="7" key="1">
    <citation type="journal article" date="2021" name="Environ. Microbiol.">
        <title>Genomic characterization of three novel Desulfobacterota classes expand the metabolic and phylogenetic diversity of the phylum.</title>
        <authorList>
            <person name="Murphy C.L."/>
            <person name="Biggerstaff J."/>
            <person name="Eichhorn A."/>
            <person name="Ewing E."/>
            <person name="Shahan R."/>
            <person name="Soriano D."/>
            <person name="Stewart S."/>
            <person name="VanMol K."/>
            <person name="Walker R."/>
            <person name="Walters P."/>
            <person name="Elshahed M.S."/>
            <person name="Youssef N.H."/>
        </authorList>
    </citation>
    <scope>NUCLEOTIDE SEQUENCE</scope>
    <source>
        <strain evidence="7">Zod_Metabat.24</strain>
    </source>
</reference>
<dbReference type="GO" id="GO:0009061">
    <property type="term" value="P:anaerobic respiration"/>
    <property type="evidence" value="ECO:0007669"/>
    <property type="project" value="InterPro"/>
</dbReference>
<accession>A0A9D8KDG9</accession>
<dbReference type="PANTHER" id="PTHR32479">
    <property type="entry name" value="GLYCOLATE OXIDASE IRON-SULFUR SUBUNIT"/>
    <property type="match status" value="1"/>
</dbReference>
<evidence type="ECO:0000256" key="1">
    <source>
        <dbReference type="ARBA" id="ARBA00022485"/>
    </source>
</evidence>
<dbReference type="Pfam" id="PF02754">
    <property type="entry name" value="CCG"/>
    <property type="match status" value="2"/>
</dbReference>
<evidence type="ECO:0000256" key="3">
    <source>
        <dbReference type="ARBA" id="ARBA00022737"/>
    </source>
</evidence>
<evidence type="ECO:0000256" key="2">
    <source>
        <dbReference type="ARBA" id="ARBA00022723"/>
    </source>
</evidence>
<comment type="caution">
    <text evidence="7">The sequence shown here is derived from an EMBL/GenBank/DDBJ whole genome shotgun (WGS) entry which is preliminary data.</text>
</comment>
<evidence type="ECO:0000313" key="8">
    <source>
        <dbReference type="Proteomes" id="UP000809273"/>
    </source>
</evidence>